<keyword evidence="6" id="KW-0482">Metalloprotease</keyword>
<dbReference type="InterPro" id="IPR008753">
    <property type="entry name" value="Peptidase_M13_N"/>
</dbReference>
<evidence type="ECO:0000256" key="1">
    <source>
        <dbReference type="ARBA" id="ARBA00001947"/>
    </source>
</evidence>
<dbReference type="PROSITE" id="PS51885">
    <property type="entry name" value="NEPRILYSIN"/>
    <property type="match status" value="1"/>
</dbReference>
<evidence type="ECO:0000259" key="8">
    <source>
        <dbReference type="Pfam" id="PF05649"/>
    </source>
</evidence>
<dbReference type="InterPro" id="IPR042089">
    <property type="entry name" value="Peptidase_M13_dom_2"/>
</dbReference>
<dbReference type="Gene3D" id="3.40.390.10">
    <property type="entry name" value="Collagenase (Catalytic Domain)"/>
    <property type="match status" value="1"/>
</dbReference>
<dbReference type="GO" id="GO:0004222">
    <property type="term" value="F:metalloendopeptidase activity"/>
    <property type="evidence" value="ECO:0007669"/>
    <property type="project" value="InterPro"/>
</dbReference>
<evidence type="ECO:0000313" key="10">
    <source>
        <dbReference type="Proteomes" id="UP000241474"/>
    </source>
</evidence>
<dbReference type="GO" id="GO:0005886">
    <property type="term" value="C:plasma membrane"/>
    <property type="evidence" value="ECO:0007669"/>
    <property type="project" value="TreeGrafter"/>
</dbReference>
<sequence>MTYRSCIPQNDLECYYNPNKTKYKSTNILSSIQHKIDKELTAYITDKTIDDTFGNRMIVFRDSFYDKPKNSKIFRQIIHMIETSNCWYSVKFLMDNGISSLFSLGITPHHTYPKKYYPMIISPILSLESKNDYQDYLALVRLKNFIGYSYDYITKYWNYKLSNKQNFINDVMEMESQLSLVTLTIEQQNNPFVIYNSLKWREFLEKYDVDNFWSSILGSYLKKEDYVIFDNIQYLSYLREYLKNTSKNSIKNYLVYSLVKKFGLYTDLLEFYNDIVIESINHDQIFLNMFSQYFGIYLETVFETRYHDKDKKEYITKMFYDMKLYLRNYFIECKFTDKTKREISLKIDNLHMVIGRQNYQYDLENFPLMGNDFYENVLNLEKYYFRESIKLIGSTINREWFSINGGMYSFEVNAYYDPICNVLYIPTSIINDMTISLERDDVYNYGSIGTILAHEIMHSLDNFGLQINCDLSIGNKWDISDYKFYLSDLRKIIQHRIKLSNYDIASSIDALSEDISDTLGLKLSFKTYLSKFNKKIEPDNLSTNDKIHLQKFFYSWTETFKNINNNSQDDHSPSYIRINAPLAHLDEFYYLYGVESQHLNYLDPQLRSRILDKIN</sequence>
<keyword evidence="2" id="KW-0645">Protease</keyword>
<organismHost>
    <name type="scientific">Acanthamoeba polyphaga</name>
    <name type="common">Amoeba</name>
    <dbReference type="NCBI Taxonomy" id="5757"/>
</organismHost>
<keyword evidence="5" id="KW-0862">Zinc</keyword>
<dbReference type="PANTHER" id="PTHR11733:SF237">
    <property type="entry name" value="NEPRILYSIN-LIKE 4"/>
    <property type="match status" value="1"/>
</dbReference>
<dbReference type="InterPro" id="IPR024079">
    <property type="entry name" value="MetalloPept_cat_dom_sf"/>
</dbReference>
<reference evidence="9 10" key="1">
    <citation type="submission" date="2014-10" db="EMBL/GenBank/DDBJ databases">
        <title>Pan-genome analysis of Brazilian lineage A amoebal mimiviruses.</title>
        <authorList>
            <person name="Assis F.L."/>
            <person name="Abrahao J.S."/>
            <person name="Kroon E.G."/>
            <person name="Dornas F.P."/>
            <person name="Andrade K.R."/>
            <person name="Borato P.V.M."/>
            <person name="Pilotto M.R."/>
            <person name="Benamar S."/>
            <person name="LaScola B."/>
            <person name="Colson P."/>
        </authorList>
    </citation>
    <scope>NUCLEOTIDE SEQUENCE [LARGE SCALE GENOMIC DNA]</scope>
    <source>
        <strain evidence="9 10">Oyster</strain>
    </source>
</reference>
<keyword evidence="3" id="KW-0479">Metal-binding</keyword>
<dbReference type="Pfam" id="PF05649">
    <property type="entry name" value="Peptidase_M13_N"/>
    <property type="match status" value="1"/>
</dbReference>
<keyword evidence="4" id="KW-0378">Hydrolase</keyword>
<evidence type="ECO:0000256" key="3">
    <source>
        <dbReference type="ARBA" id="ARBA00022723"/>
    </source>
</evidence>
<comment type="cofactor">
    <cofactor evidence="1">
        <name>Zn(2+)</name>
        <dbReference type="ChEBI" id="CHEBI:29105"/>
    </cofactor>
</comment>
<dbReference type="InterPro" id="IPR018497">
    <property type="entry name" value="Peptidase_M13_C"/>
</dbReference>
<dbReference type="EMBL" id="KM982401">
    <property type="protein sequence ID" value="AKI79297.1"/>
    <property type="molecule type" value="Genomic_DNA"/>
</dbReference>
<proteinExistence type="predicted"/>
<protein>
    <submittedName>
        <fullName evidence="9">Putative peptidase</fullName>
    </submittedName>
</protein>
<accession>A0A0G2Y696</accession>
<evidence type="ECO:0000256" key="6">
    <source>
        <dbReference type="ARBA" id="ARBA00023049"/>
    </source>
</evidence>
<dbReference type="Gene3D" id="1.10.1380.10">
    <property type="entry name" value="Neutral endopeptidase , domain2"/>
    <property type="match status" value="1"/>
</dbReference>
<dbReference type="Pfam" id="PF01431">
    <property type="entry name" value="Peptidase_M13"/>
    <property type="match status" value="1"/>
</dbReference>
<dbReference type="GO" id="GO:0016485">
    <property type="term" value="P:protein processing"/>
    <property type="evidence" value="ECO:0007669"/>
    <property type="project" value="TreeGrafter"/>
</dbReference>
<evidence type="ECO:0000259" key="7">
    <source>
        <dbReference type="Pfam" id="PF01431"/>
    </source>
</evidence>
<evidence type="ECO:0000256" key="4">
    <source>
        <dbReference type="ARBA" id="ARBA00022801"/>
    </source>
</evidence>
<dbReference type="PANTHER" id="PTHR11733">
    <property type="entry name" value="ZINC METALLOPROTEASE FAMILY M13 NEPRILYSIN-RELATED"/>
    <property type="match status" value="1"/>
</dbReference>
<name>A0A0G2Y696_MIMIV</name>
<dbReference type="GO" id="GO:0046872">
    <property type="term" value="F:metal ion binding"/>
    <property type="evidence" value="ECO:0007669"/>
    <property type="project" value="UniProtKB-KW"/>
</dbReference>
<evidence type="ECO:0000313" key="9">
    <source>
        <dbReference type="EMBL" id="AKI79297.1"/>
    </source>
</evidence>
<dbReference type="SUPFAM" id="SSF55486">
    <property type="entry name" value="Metalloproteases ('zincins'), catalytic domain"/>
    <property type="match status" value="1"/>
</dbReference>
<evidence type="ECO:0000256" key="2">
    <source>
        <dbReference type="ARBA" id="ARBA00022670"/>
    </source>
</evidence>
<dbReference type="Proteomes" id="UP000241474">
    <property type="component" value="Segment"/>
</dbReference>
<organism evidence="9 10">
    <name type="scientific">Acanthamoeba polyphaga mimivirus</name>
    <name type="common">APMV</name>
    <dbReference type="NCBI Taxonomy" id="212035"/>
    <lineage>
        <taxon>Viruses</taxon>
        <taxon>Varidnaviria</taxon>
        <taxon>Bamfordvirae</taxon>
        <taxon>Nucleocytoviricota</taxon>
        <taxon>Megaviricetes</taxon>
        <taxon>Imitervirales</taxon>
        <taxon>Mimiviridae</taxon>
        <taxon>Megamimivirinae</taxon>
        <taxon>Mimivirus</taxon>
        <taxon>Mimivirus bradfordmassiliense</taxon>
    </lineage>
</organism>
<dbReference type="InterPro" id="IPR000718">
    <property type="entry name" value="Peptidase_M13"/>
</dbReference>
<evidence type="ECO:0000256" key="5">
    <source>
        <dbReference type="ARBA" id="ARBA00022833"/>
    </source>
</evidence>
<feature type="domain" description="Peptidase M13 N-terminal" evidence="8">
    <location>
        <begin position="56"/>
        <end position="355"/>
    </location>
</feature>
<feature type="domain" description="Peptidase M13 C-terminal" evidence="7">
    <location>
        <begin position="413"/>
        <end position="605"/>
    </location>
</feature>